<feature type="transmembrane region" description="Helical" evidence="1">
    <location>
        <begin position="6"/>
        <end position="27"/>
    </location>
</feature>
<dbReference type="OrthoDB" id="7460530at2759"/>
<keyword evidence="3" id="KW-1185">Reference proteome</keyword>
<keyword evidence="1" id="KW-1133">Transmembrane helix</keyword>
<keyword evidence="1" id="KW-0472">Membrane</keyword>
<name>A0A8S1AI37_ARCPL</name>
<organism evidence="2 3">
    <name type="scientific">Arctia plantaginis</name>
    <name type="common">Wood tiger moth</name>
    <name type="synonym">Phalaena plantaginis</name>
    <dbReference type="NCBI Taxonomy" id="874455"/>
    <lineage>
        <taxon>Eukaryota</taxon>
        <taxon>Metazoa</taxon>
        <taxon>Ecdysozoa</taxon>
        <taxon>Arthropoda</taxon>
        <taxon>Hexapoda</taxon>
        <taxon>Insecta</taxon>
        <taxon>Pterygota</taxon>
        <taxon>Neoptera</taxon>
        <taxon>Endopterygota</taxon>
        <taxon>Lepidoptera</taxon>
        <taxon>Glossata</taxon>
        <taxon>Ditrysia</taxon>
        <taxon>Noctuoidea</taxon>
        <taxon>Erebidae</taxon>
        <taxon>Arctiinae</taxon>
        <taxon>Arctia</taxon>
    </lineage>
</organism>
<proteinExistence type="predicted"/>
<keyword evidence="1" id="KW-0812">Transmembrane</keyword>
<dbReference type="AlphaFoldDB" id="A0A8S1AI37"/>
<evidence type="ECO:0000313" key="3">
    <source>
        <dbReference type="Proteomes" id="UP000494106"/>
    </source>
</evidence>
<accession>A0A8S1AI37</accession>
<protein>
    <submittedName>
        <fullName evidence="2">Uncharacterized protein</fullName>
    </submittedName>
</protein>
<sequence length="66" mass="7662">MDASYIFLTLLLLIQMALILTMLNPVYDVRKITSCINNLTKSYRRDAYTEGKNLRIPLYYSKRGNG</sequence>
<comment type="caution">
    <text evidence="2">The sequence shown here is derived from an EMBL/GenBank/DDBJ whole genome shotgun (WGS) entry which is preliminary data.</text>
</comment>
<dbReference type="Proteomes" id="UP000494106">
    <property type="component" value="Unassembled WGS sequence"/>
</dbReference>
<evidence type="ECO:0000313" key="2">
    <source>
        <dbReference type="EMBL" id="CAB3244876.1"/>
    </source>
</evidence>
<dbReference type="EMBL" id="CADEBC010000522">
    <property type="protein sequence ID" value="CAB3244876.1"/>
    <property type="molecule type" value="Genomic_DNA"/>
</dbReference>
<evidence type="ECO:0000256" key="1">
    <source>
        <dbReference type="SAM" id="Phobius"/>
    </source>
</evidence>
<reference evidence="2 3" key="1">
    <citation type="submission" date="2020-04" db="EMBL/GenBank/DDBJ databases">
        <authorList>
            <person name="Wallbank WR R."/>
            <person name="Pardo Diaz C."/>
            <person name="Kozak K."/>
            <person name="Martin S."/>
            <person name="Jiggins C."/>
            <person name="Moest M."/>
            <person name="Warren A I."/>
            <person name="Byers J.R.P. K."/>
            <person name="Montejo-Kovacevich G."/>
            <person name="Yen C E."/>
        </authorList>
    </citation>
    <scope>NUCLEOTIDE SEQUENCE [LARGE SCALE GENOMIC DNA]</scope>
</reference>
<gene>
    <name evidence="2" type="ORF">APLA_LOCUS10198</name>
</gene>